<accession>A0A4R1N6H7</accession>
<evidence type="ECO:0000313" key="7">
    <source>
        <dbReference type="Proteomes" id="UP000294555"/>
    </source>
</evidence>
<dbReference type="Pfam" id="PF13377">
    <property type="entry name" value="Peripla_BP_3"/>
    <property type="match status" value="1"/>
</dbReference>
<evidence type="ECO:0000256" key="3">
    <source>
        <dbReference type="ARBA" id="ARBA00023125"/>
    </source>
</evidence>
<dbReference type="PRINTS" id="PR00036">
    <property type="entry name" value="HTHLACI"/>
</dbReference>
<dbReference type="EMBL" id="SJOI01000001">
    <property type="protein sequence ID" value="TCL02109.1"/>
    <property type="molecule type" value="Genomic_DNA"/>
</dbReference>
<dbReference type="CDD" id="cd06289">
    <property type="entry name" value="PBP1_MalI-like"/>
    <property type="match status" value="1"/>
</dbReference>
<dbReference type="PROSITE" id="PS50932">
    <property type="entry name" value="HTH_LACI_2"/>
    <property type="match status" value="1"/>
</dbReference>
<dbReference type="CDD" id="cd01392">
    <property type="entry name" value="HTH_LacI"/>
    <property type="match status" value="1"/>
</dbReference>
<protein>
    <submittedName>
        <fullName evidence="6">LacI family transcriptional regulator</fullName>
    </submittedName>
</protein>
<reference evidence="6 7" key="1">
    <citation type="submission" date="2019-02" db="EMBL/GenBank/DDBJ databases">
        <title>Investigation of anaerobic lignin degradation for improved lignocellulosic biofuels.</title>
        <authorList>
            <person name="Deangelis K."/>
        </authorList>
    </citation>
    <scope>NUCLEOTIDE SEQUENCE [LARGE SCALE GENOMIC DNA]</scope>
    <source>
        <strain evidence="6 7">159R</strain>
    </source>
</reference>
<dbReference type="SUPFAM" id="SSF53822">
    <property type="entry name" value="Periplasmic binding protein-like I"/>
    <property type="match status" value="1"/>
</dbReference>
<dbReference type="PANTHER" id="PTHR30146:SF148">
    <property type="entry name" value="HTH-TYPE TRANSCRIPTIONAL REPRESSOR PURR-RELATED"/>
    <property type="match status" value="1"/>
</dbReference>
<evidence type="ECO:0000256" key="1">
    <source>
        <dbReference type="ARBA" id="ARBA00022491"/>
    </source>
</evidence>
<name>A0A4R1N6H7_9GAMM</name>
<sequence length="352" mass="37996">MVLSAQDGKATIMDIARAAGVSKSTVSLVLNNSPLVKPLTAEKVKNAAEKLGYVYNRSAASLRQGTSNVVAMVVNDLTNSFFVELLIGAERKLLESGFITLLSHTGEDIKLQAQVLSSMREQKAAGLILCPALYTPPELAITLKKWGMPFVTVMRSLNDEESDFIGCDNYQGIKLATQHLVNLGHTDIAFIGRNRTNSVSVVRQDGYEDCLRENNIRIHSPWIIASKISMQDGKVAIRRLLALKKRPTAVVCYNDLIAIGVLNEIGEQGLTAGRDIAVVGSDGVAMAGFCNPPLTTVALHSHKVGELASQILLERVKNPDAPVVKQLLKPELIVRKSCGADIQSKSLSPDAS</sequence>
<dbReference type="InterPro" id="IPR000843">
    <property type="entry name" value="HTH_LacI"/>
</dbReference>
<dbReference type="Pfam" id="PF00356">
    <property type="entry name" value="LacI"/>
    <property type="match status" value="1"/>
</dbReference>
<keyword evidence="3" id="KW-0238">DNA-binding</keyword>
<organism evidence="6 7">
    <name type="scientific">Sodalis ligni</name>
    <dbReference type="NCBI Taxonomy" id="2697027"/>
    <lineage>
        <taxon>Bacteria</taxon>
        <taxon>Pseudomonadati</taxon>
        <taxon>Pseudomonadota</taxon>
        <taxon>Gammaproteobacteria</taxon>
        <taxon>Enterobacterales</taxon>
        <taxon>Bruguierivoracaceae</taxon>
        <taxon>Sodalis</taxon>
    </lineage>
</organism>
<keyword evidence="2" id="KW-0805">Transcription regulation</keyword>
<dbReference type="Proteomes" id="UP000294555">
    <property type="component" value="Unassembled WGS sequence"/>
</dbReference>
<keyword evidence="1" id="KW-0678">Repressor</keyword>
<dbReference type="PROSITE" id="PS00356">
    <property type="entry name" value="HTH_LACI_1"/>
    <property type="match status" value="1"/>
</dbReference>
<gene>
    <name evidence="6" type="ORF">EZJ58_0102</name>
</gene>
<evidence type="ECO:0000259" key="5">
    <source>
        <dbReference type="PROSITE" id="PS50932"/>
    </source>
</evidence>
<dbReference type="SUPFAM" id="SSF47413">
    <property type="entry name" value="lambda repressor-like DNA-binding domains"/>
    <property type="match status" value="1"/>
</dbReference>
<keyword evidence="7" id="KW-1185">Reference proteome</keyword>
<feature type="domain" description="HTH lacI-type" evidence="5">
    <location>
        <begin position="10"/>
        <end position="64"/>
    </location>
</feature>
<dbReference type="InterPro" id="IPR028082">
    <property type="entry name" value="Peripla_BP_I"/>
</dbReference>
<dbReference type="InterPro" id="IPR010982">
    <property type="entry name" value="Lambda_DNA-bd_dom_sf"/>
</dbReference>
<evidence type="ECO:0000313" key="6">
    <source>
        <dbReference type="EMBL" id="TCL02109.1"/>
    </source>
</evidence>
<evidence type="ECO:0000256" key="2">
    <source>
        <dbReference type="ARBA" id="ARBA00023015"/>
    </source>
</evidence>
<dbReference type="GO" id="GO:0000976">
    <property type="term" value="F:transcription cis-regulatory region binding"/>
    <property type="evidence" value="ECO:0007669"/>
    <property type="project" value="TreeGrafter"/>
</dbReference>
<dbReference type="PANTHER" id="PTHR30146">
    <property type="entry name" value="LACI-RELATED TRANSCRIPTIONAL REPRESSOR"/>
    <property type="match status" value="1"/>
</dbReference>
<dbReference type="AlphaFoldDB" id="A0A4R1N6H7"/>
<keyword evidence="4" id="KW-0804">Transcription</keyword>
<dbReference type="Gene3D" id="1.10.260.40">
    <property type="entry name" value="lambda repressor-like DNA-binding domains"/>
    <property type="match status" value="1"/>
</dbReference>
<dbReference type="SMART" id="SM00354">
    <property type="entry name" value="HTH_LACI"/>
    <property type="match status" value="1"/>
</dbReference>
<dbReference type="InterPro" id="IPR046335">
    <property type="entry name" value="LacI/GalR-like_sensor"/>
</dbReference>
<proteinExistence type="predicted"/>
<evidence type="ECO:0000256" key="4">
    <source>
        <dbReference type="ARBA" id="ARBA00023163"/>
    </source>
</evidence>
<dbReference type="GO" id="GO:0003700">
    <property type="term" value="F:DNA-binding transcription factor activity"/>
    <property type="evidence" value="ECO:0007669"/>
    <property type="project" value="TreeGrafter"/>
</dbReference>
<dbReference type="Gene3D" id="3.40.50.2300">
    <property type="match status" value="2"/>
</dbReference>
<comment type="caution">
    <text evidence="6">The sequence shown here is derived from an EMBL/GenBank/DDBJ whole genome shotgun (WGS) entry which is preliminary data.</text>
</comment>